<keyword evidence="2" id="KW-1185">Reference proteome</keyword>
<dbReference type="AlphaFoldDB" id="A0A653CJB2"/>
<accession>A0A653CJB2</accession>
<gene>
    <name evidence="1" type="ORF">CALMAC_LOCUS9611</name>
</gene>
<protein>
    <submittedName>
        <fullName evidence="1">Uncharacterized protein</fullName>
    </submittedName>
</protein>
<evidence type="ECO:0000313" key="2">
    <source>
        <dbReference type="Proteomes" id="UP000410492"/>
    </source>
</evidence>
<dbReference type="Proteomes" id="UP000410492">
    <property type="component" value="Unassembled WGS sequence"/>
</dbReference>
<evidence type="ECO:0000313" key="1">
    <source>
        <dbReference type="EMBL" id="VEN48008.1"/>
    </source>
</evidence>
<organism evidence="1 2">
    <name type="scientific">Callosobruchus maculatus</name>
    <name type="common">Southern cowpea weevil</name>
    <name type="synonym">Pulse bruchid</name>
    <dbReference type="NCBI Taxonomy" id="64391"/>
    <lineage>
        <taxon>Eukaryota</taxon>
        <taxon>Metazoa</taxon>
        <taxon>Ecdysozoa</taxon>
        <taxon>Arthropoda</taxon>
        <taxon>Hexapoda</taxon>
        <taxon>Insecta</taxon>
        <taxon>Pterygota</taxon>
        <taxon>Neoptera</taxon>
        <taxon>Endopterygota</taxon>
        <taxon>Coleoptera</taxon>
        <taxon>Polyphaga</taxon>
        <taxon>Cucujiformia</taxon>
        <taxon>Chrysomeloidea</taxon>
        <taxon>Chrysomelidae</taxon>
        <taxon>Bruchinae</taxon>
        <taxon>Bruchini</taxon>
        <taxon>Callosobruchus</taxon>
    </lineage>
</organism>
<reference evidence="1 2" key="1">
    <citation type="submission" date="2019-01" db="EMBL/GenBank/DDBJ databases">
        <authorList>
            <person name="Sayadi A."/>
        </authorList>
    </citation>
    <scope>NUCLEOTIDE SEQUENCE [LARGE SCALE GENOMIC DNA]</scope>
</reference>
<sequence>MYWLKGLTEKIRNLIDVLSTTGNWGEIEVGLHECDKAVRKINHNLRNAMTMEKSSDY</sequence>
<proteinExistence type="predicted"/>
<name>A0A653CJB2_CALMS</name>
<dbReference type="EMBL" id="CAACVG010008002">
    <property type="protein sequence ID" value="VEN48008.1"/>
    <property type="molecule type" value="Genomic_DNA"/>
</dbReference>